<sequence length="84" mass="10090">LDKLEQRFSMAQWSDANKLHYISIHLLEDAYRWWMQTSSTINTWSSFTNAVTRAFGSTRAQELAFEQLKWYKQTINQSITQYYD</sequence>
<gene>
    <name evidence="1" type="ORF">OKA104_LOCUS55293</name>
</gene>
<feature type="non-terminal residue" evidence="1">
    <location>
        <position position="1"/>
    </location>
</feature>
<evidence type="ECO:0000313" key="2">
    <source>
        <dbReference type="Proteomes" id="UP000663881"/>
    </source>
</evidence>
<dbReference type="AlphaFoldDB" id="A0A820TN16"/>
<reference evidence="1" key="1">
    <citation type="submission" date="2021-02" db="EMBL/GenBank/DDBJ databases">
        <authorList>
            <person name="Nowell W R."/>
        </authorList>
    </citation>
    <scope>NUCLEOTIDE SEQUENCE</scope>
</reference>
<evidence type="ECO:0008006" key="3">
    <source>
        <dbReference type="Google" id="ProtNLM"/>
    </source>
</evidence>
<dbReference type="EMBL" id="CAJOAY010038752">
    <property type="protein sequence ID" value="CAF4472108.1"/>
    <property type="molecule type" value="Genomic_DNA"/>
</dbReference>
<protein>
    <recommendedName>
        <fullName evidence="3">Retrotransposon gag domain-containing protein</fullName>
    </recommendedName>
</protein>
<evidence type="ECO:0000313" key="1">
    <source>
        <dbReference type="EMBL" id="CAF4472108.1"/>
    </source>
</evidence>
<proteinExistence type="predicted"/>
<organism evidence="1 2">
    <name type="scientific">Adineta steineri</name>
    <dbReference type="NCBI Taxonomy" id="433720"/>
    <lineage>
        <taxon>Eukaryota</taxon>
        <taxon>Metazoa</taxon>
        <taxon>Spiralia</taxon>
        <taxon>Gnathifera</taxon>
        <taxon>Rotifera</taxon>
        <taxon>Eurotatoria</taxon>
        <taxon>Bdelloidea</taxon>
        <taxon>Adinetida</taxon>
        <taxon>Adinetidae</taxon>
        <taxon>Adineta</taxon>
    </lineage>
</organism>
<feature type="non-terminal residue" evidence="1">
    <location>
        <position position="84"/>
    </location>
</feature>
<name>A0A820TN16_9BILA</name>
<comment type="caution">
    <text evidence="1">The sequence shown here is derived from an EMBL/GenBank/DDBJ whole genome shotgun (WGS) entry which is preliminary data.</text>
</comment>
<accession>A0A820TN16</accession>
<dbReference type="Proteomes" id="UP000663881">
    <property type="component" value="Unassembled WGS sequence"/>
</dbReference>